<evidence type="ECO:0000313" key="3">
    <source>
        <dbReference type="Proteomes" id="UP000594480"/>
    </source>
</evidence>
<evidence type="ECO:0000313" key="2">
    <source>
        <dbReference type="EMBL" id="QPE04852.1"/>
    </source>
</evidence>
<feature type="compositionally biased region" description="Low complexity" evidence="1">
    <location>
        <begin position="52"/>
        <end position="62"/>
    </location>
</feature>
<dbReference type="Proteomes" id="UP000594480">
    <property type="component" value="Chromosome"/>
</dbReference>
<feature type="region of interest" description="Disordered" evidence="1">
    <location>
        <begin position="1"/>
        <end position="74"/>
    </location>
</feature>
<gene>
    <name evidence="2" type="ORF">IT882_01525</name>
</gene>
<dbReference type="EMBL" id="CP064760">
    <property type="protein sequence ID" value="QPE04852.1"/>
    <property type="molecule type" value="Genomic_DNA"/>
</dbReference>
<dbReference type="AlphaFoldDB" id="A0A7S8RHN6"/>
<organism evidence="2 3">
    <name type="scientific">Microbacterium schleiferi</name>
    <dbReference type="NCBI Taxonomy" id="69362"/>
    <lineage>
        <taxon>Bacteria</taxon>
        <taxon>Bacillati</taxon>
        <taxon>Actinomycetota</taxon>
        <taxon>Actinomycetes</taxon>
        <taxon>Micrococcales</taxon>
        <taxon>Microbacteriaceae</taxon>
        <taxon>Microbacterium</taxon>
    </lineage>
</organism>
<accession>A0A7S8RHN6</accession>
<evidence type="ECO:0000256" key="1">
    <source>
        <dbReference type="SAM" id="MobiDB-lite"/>
    </source>
</evidence>
<feature type="compositionally biased region" description="Basic and acidic residues" evidence="1">
    <location>
        <begin position="29"/>
        <end position="42"/>
    </location>
</feature>
<reference evidence="2 3" key="1">
    <citation type="submission" date="2020-11" db="EMBL/GenBank/DDBJ databases">
        <title>Amino acid is mineralized and recycled by bacteria in oceanic microbiome.</title>
        <authorList>
            <person name="Zheng L.Y."/>
        </authorList>
    </citation>
    <scope>NUCLEOTIDE SEQUENCE [LARGE SCALE GENOMIC DNA]</scope>
    <source>
        <strain evidence="2 3">A32-1</strain>
    </source>
</reference>
<keyword evidence="3" id="KW-1185">Reference proteome</keyword>
<dbReference type="KEGG" id="msf:IT882_01525"/>
<sequence length="133" mass="14832">MTNPTQKTREAQTRSSTVRNADEPALAQLHDERESPRAERALTRRLRRDAGPDAARAAADPGSQGRPKMAMNAPTVQEEVRGILAQTRMDHPRANRRRLREVLQERLCQAGIDMPADEVDAFLVAIPTNENPT</sequence>
<name>A0A7S8RHN6_9MICO</name>
<dbReference type="RefSeq" id="WP_195692879.1">
    <property type="nucleotide sequence ID" value="NZ_CP064760.1"/>
</dbReference>
<protein>
    <submittedName>
        <fullName evidence="2">Uncharacterized protein</fullName>
    </submittedName>
</protein>
<proteinExistence type="predicted"/>